<keyword evidence="1" id="KW-0812">Transmembrane</keyword>
<reference evidence="3 4" key="1">
    <citation type="submission" date="2019-04" db="EMBL/GenBank/DDBJ databases">
        <title>Rhodococcus oryzae sp. nov., a novel actinomycete isolated from rhizosphere soil of rice (Oryza sativa L.).</title>
        <authorList>
            <person name="Li C."/>
        </authorList>
    </citation>
    <scope>NUCLEOTIDE SEQUENCE [LARGE SCALE GENOMIC DNA]</scope>
    <source>
        <strain evidence="3 4">NEAU-CX67</strain>
    </source>
</reference>
<protein>
    <recommendedName>
        <fullName evidence="2">DM13 domain-containing protein</fullName>
    </recommendedName>
</protein>
<name>A0ABY2RII4_9NOCA</name>
<dbReference type="EMBL" id="SUMD01000006">
    <property type="protein sequence ID" value="TJZ77028.1"/>
    <property type="molecule type" value="Genomic_DNA"/>
</dbReference>
<gene>
    <name evidence="3" type="ORF">FCG67_14340</name>
</gene>
<keyword evidence="4" id="KW-1185">Reference proteome</keyword>
<dbReference type="InterPro" id="IPR019545">
    <property type="entry name" value="DM13_domain"/>
</dbReference>
<evidence type="ECO:0000313" key="4">
    <source>
        <dbReference type="Proteomes" id="UP000305109"/>
    </source>
</evidence>
<proteinExistence type="predicted"/>
<sequence length="235" mass="25070">MAIRSGPEIGPFRRRRRLTGSLLVLIAAGLAVGALALIYEIPPNLVSNTSTHPRTLAIAAAALALFLLLGWALYRLTRRVWIGALAQTLLAAAVIALVIVPTFRGTEVREPDPLVGVAVLEPNGDHPVGAHEIGAAEFVGIDHDATGSARLLDLGDGRRVLRFENFEVEAGPDYFVHLIDGADVRSPEPVRLGALKGSRGDQNYELPAEVEIGPATTVLIWCRVFEVPVANATIA</sequence>
<evidence type="ECO:0000259" key="2">
    <source>
        <dbReference type="PROSITE" id="PS51549"/>
    </source>
</evidence>
<accession>A0ABY2RII4</accession>
<evidence type="ECO:0000313" key="3">
    <source>
        <dbReference type="EMBL" id="TJZ77028.1"/>
    </source>
</evidence>
<keyword evidence="1" id="KW-0472">Membrane</keyword>
<feature type="transmembrane region" description="Helical" evidence="1">
    <location>
        <begin position="21"/>
        <end position="42"/>
    </location>
</feature>
<comment type="caution">
    <text evidence="3">The sequence shown here is derived from an EMBL/GenBank/DDBJ whole genome shotgun (WGS) entry which is preliminary data.</text>
</comment>
<organism evidence="3 4">
    <name type="scientific">Rhodococcus oryzae</name>
    <dbReference type="NCBI Taxonomy" id="2571143"/>
    <lineage>
        <taxon>Bacteria</taxon>
        <taxon>Bacillati</taxon>
        <taxon>Actinomycetota</taxon>
        <taxon>Actinomycetes</taxon>
        <taxon>Mycobacteriales</taxon>
        <taxon>Nocardiaceae</taxon>
        <taxon>Rhodococcus</taxon>
    </lineage>
</organism>
<keyword evidence="1" id="KW-1133">Transmembrane helix</keyword>
<dbReference type="RefSeq" id="WP_136910429.1">
    <property type="nucleotide sequence ID" value="NZ_SUMD01000006.1"/>
</dbReference>
<feature type="transmembrane region" description="Helical" evidence="1">
    <location>
        <begin position="54"/>
        <end position="74"/>
    </location>
</feature>
<evidence type="ECO:0000256" key="1">
    <source>
        <dbReference type="SAM" id="Phobius"/>
    </source>
</evidence>
<feature type="transmembrane region" description="Helical" evidence="1">
    <location>
        <begin position="81"/>
        <end position="103"/>
    </location>
</feature>
<dbReference type="Proteomes" id="UP000305109">
    <property type="component" value="Unassembled WGS sequence"/>
</dbReference>
<feature type="domain" description="DM13" evidence="2">
    <location>
        <begin position="129"/>
        <end position="235"/>
    </location>
</feature>
<dbReference type="PROSITE" id="PS51549">
    <property type="entry name" value="DM13"/>
    <property type="match status" value="1"/>
</dbReference>
<dbReference type="Pfam" id="PF10517">
    <property type="entry name" value="DM13"/>
    <property type="match status" value="1"/>
</dbReference>